<keyword evidence="2" id="KW-1185">Reference proteome</keyword>
<name>A0A2A6B392_PRIPA</name>
<dbReference type="EnsemblMetazoa" id="PPA31111.1">
    <property type="protein sequence ID" value="PPA31111.1"/>
    <property type="gene ID" value="WBGene00203976"/>
</dbReference>
<gene>
    <name evidence="1" type="primary">WBGene00203976</name>
</gene>
<protein>
    <submittedName>
        <fullName evidence="1">Uncharacterized protein</fullName>
    </submittedName>
</protein>
<evidence type="ECO:0000313" key="2">
    <source>
        <dbReference type="Proteomes" id="UP000005239"/>
    </source>
</evidence>
<organism evidence="1 2">
    <name type="scientific">Pristionchus pacificus</name>
    <name type="common">Parasitic nematode worm</name>
    <dbReference type="NCBI Taxonomy" id="54126"/>
    <lineage>
        <taxon>Eukaryota</taxon>
        <taxon>Metazoa</taxon>
        <taxon>Ecdysozoa</taxon>
        <taxon>Nematoda</taxon>
        <taxon>Chromadorea</taxon>
        <taxon>Rhabditida</taxon>
        <taxon>Rhabditina</taxon>
        <taxon>Diplogasteromorpha</taxon>
        <taxon>Diplogasteroidea</taxon>
        <taxon>Neodiplogasteridae</taxon>
        <taxon>Pristionchus</taxon>
    </lineage>
</organism>
<evidence type="ECO:0000313" key="1">
    <source>
        <dbReference type="EnsemblMetazoa" id="PPA31111.1"/>
    </source>
</evidence>
<proteinExistence type="predicted"/>
<dbReference type="AlphaFoldDB" id="A0A2A6B392"/>
<reference evidence="2" key="1">
    <citation type="journal article" date="2008" name="Nat. Genet.">
        <title>The Pristionchus pacificus genome provides a unique perspective on nematode lifestyle and parasitism.</title>
        <authorList>
            <person name="Dieterich C."/>
            <person name="Clifton S.W."/>
            <person name="Schuster L.N."/>
            <person name="Chinwalla A."/>
            <person name="Delehaunty K."/>
            <person name="Dinkelacker I."/>
            <person name="Fulton L."/>
            <person name="Fulton R."/>
            <person name="Godfrey J."/>
            <person name="Minx P."/>
            <person name="Mitreva M."/>
            <person name="Roeseler W."/>
            <person name="Tian H."/>
            <person name="Witte H."/>
            <person name="Yang S.P."/>
            <person name="Wilson R.K."/>
            <person name="Sommer R.J."/>
        </authorList>
    </citation>
    <scope>NUCLEOTIDE SEQUENCE [LARGE SCALE GENOMIC DNA]</scope>
    <source>
        <strain evidence="2">PS312</strain>
    </source>
</reference>
<dbReference type="Proteomes" id="UP000005239">
    <property type="component" value="Unassembled WGS sequence"/>
</dbReference>
<accession>A0A8R1UIK3</accession>
<accession>A0A2A6B392</accession>
<dbReference type="GO" id="GO:0016020">
    <property type="term" value="C:membrane"/>
    <property type="evidence" value="ECO:0000318"/>
    <property type="project" value="GO_Central"/>
</dbReference>
<reference evidence="1" key="2">
    <citation type="submission" date="2022-06" db="UniProtKB">
        <authorList>
            <consortium name="EnsemblMetazoa"/>
        </authorList>
    </citation>
    <scope>IDENTIFICATION</scope>
    <source>
        <strain evidence="1">PS312</strain>
    </source>
</reference>
<dbReference type="GO" id="GO:0000271">
    <property type="term" value="P:polysaccharide biosynthetic process"/>
    <property type="evidence" value="ECO:0000318"/>
    <property type="project" value="GO_Central"/>
</dbReference>
<sequence>ALINHLGCKPVDWHSNPYCPAYHSAVPPLVRAMKPDITFADERVALSCYCSIHPISAADPAKAKGYSRKHWTPGYQGVVLLLTTFPNVHRNASRVVVLDEFYPFPSVSQVRMAALSVHQRLLRNQSMADLKESHASFRARYRHYFACLGLLPFSNVIRHNTSAALCAEEKEWCWWYNRCYLHSYFSDHVHLTLDGLELVKDSYKNIISRAIAQLA</sequence>